<dbReference type="InterPro" id="IPR001179">
    <property type="entry name" value="PPIase_FKBP_dom"/>
</dbReference>
<evidence type="ECO:0000259" key="9">
    <source>
        <dbReference type="PROSITE" id="PS50800"/>
    </source>
</evidence>
<dbReference type="InterPro" id="IPR036361">
    <property type="entry name" value="SAP_dom_sf"/>
</dbReference>
<evidence type="ECO:0000256" key="7">
    <source>
        <dbReference type="SAM" id="SignalP"/>
    </source>
</evidence>
<dbReference type="SUPFAM" id="SSF54534">
    <property type="entry name" value="FKBP-like"/>
    <property type="match status" value="1"/>
</dbReference>
<dbReference type="PANTHER" id="PTHR43811:SF19">
    <property type="entry name" value="39 KDA FK506-BINDING NUCLEAR PROTEIN"/>
    <property type="match status" value="1"/>
</dbReference>
<evidence type="ECO:0000256" key="6">
    <source>
        <dbReference type="SAM" id="MobiDB-lite"/>
    </source>
</evidence>
<keyword evidence="3 5" id="KW-0697">Rotamase</keyword>
<dbReference type="Pfam" id="PF02037">
    <property type="entry name" value="SAP"/>
    <property type="match status" value="1"/>
</dbReference>
<dbReference type="EMBL" id="JAQMWT010000531">
    <property type="protein sequence ID" value="KAJ8600029.1"/>
    <property type="molecule type" value="Genomic_DNA"/>
</dbReference>
<keyword evidence="4 5" id="KW-0413">Isomerase</keyword>
<feature type="chain" id="PRO_5042122996" description="peptidylprolyl isomerase" evidence="7">
    <location>
        <begin position="17"/>
        <end position="419"/>
    </location>
</feature>
<evidence type="ECO:0000313" key="11">
    <source>
        <dbReference type="Proteomes" id="UP001230188"/>
    </source>
</evidence>
<dbReference type="InterPro" id="IPR003034">
    <property type="entry name" value="SAP_dom"/>
</dbReference>
<evidence type="ECO:0000256" key="3">
    <source>
        <dbReference type="ARBA" id="ARBA00023110"/>
    </source>
</evidence>
<dbReference type="PROSITE" id="PS50059">
    <property type="entry name" value="FKBP_PPIASE"/>
    <property type="match status" value="1"/>
</dbReference>
<dbReference type="InterPro" id="IPR046357">
    <property type="entry name" value="PPIase_dom_sf"/>
</dbReference>
<proteinExistence type="predicted"/>
<dbReference type="EC" id="5.2.1.8" evidence="2 5"/>
<dbReference type="AlphaFoldDB" id="A0AAD7XJ37"/>
<feature type="domain" description="SAP" evidence="9">
    <location>
        <begin position="337"/>
        <end position="371"/>
    </location>
</feature>
<comment type="caution">
    <text evidence="10">The sequence shown here is derived from an EMBL/GenBank/DDBJ whole genome shotgun (WGS) entry which is preliminary data.</text>
</comment>
<accession>A0AAD7XJ37</accession>
<evidence type="ECO:0000259" key="8">
    <source>
        <dbReference type="PROSITE" id="PS50059"/>
    </source>
</evidence>
<name>A0AAD7XJ37_9STRA</name>
<sequence length="419" mass="44965">MMRCLVVAVSVAVAGALSTQSVSRARFLRSAEAAALTWASSRVAWADDYETLDSGLRYKVLKKGDGAVPKVGDLICIRFKGSFEGRVFDDITETPEPLYYRVGSGTLIKGIDEALPLMRFGDTWSLVIPGPLGFGPKVSLVARVAGALHAVIMPGASWSEAARVLDARLACETTVLAHGSTRVAIREALSGKPQTTHVFASDDDHDASALFLEVCDDALELWTAVHSPDASTNDMLGSILGTKFCVFVARGHPVDVADCLALVIGREDAVAGAVVDTSHPRKALGWDGPSRASDPADAPPVADQDAPPADSAADQDAPVAPDLDEPPAVDLANEVPYERRTVAQLKEALKERSLKVSGRKADLVERLQQHDEAMMIVVGHHQLEMVLQVWSKTDVGAHDVQMLDDDIDDEDEHFFSARE</sequence>
<dbReference type="Pfam" id="PF00254">
    <property type="entry name" value="FKBP_C"/>
    <property type="match status" value="1"/>
</dbReference>
<keyword evidence="7" id="KW-0732">Signal</keyword>
<feature type="region of interest" description="Disordered" evidence="6">
    <location>
        <begin position="280"/>
        <end position="332"/>
    </location>
</feature>
<reference evidence="10" key="1">
    <citation type="submission" date="2023-01" db="EMBL/GenBank/DDBJ databases">
        <title>Metagenome sequencing of chrysophaentin producing Chrysophaeum taylorii.</title>
        <authorList>
            <person name="Davison J."/>
            <person name="Bewley C."/>
        </authorList>
    </citation>
    <scope>NUCLEOTIDE SEQUENCE</scope>
    <source>
        <strain evidence="10">NIES-1699</strain>
    </source>
</reference>
<evidence type="ECO:0000256" key="2">
    <source>
        <dbReference type="ARBA" id="ARBA00013194"/>
    </source>
</evidence>
<evidence type="ECO:0000313" key="10">
    <source>
        <dbReference type="EMBL" id="KAJ8600029.1"/>
    </source>
</evidence>
<feature type="compositionally biased region" description="Low complexity" evidence="6">
    <location>
        <begin position="292"/>
        <end position="321"/>
    </location>
</feature>
<evidence type="ECO:0000256" key="1">
    <source>
        <dbReference type="ARBA" id="ARBA00000971"/>
    </source>
</evidence>
<gene>
    <name evidence="10" type="ORF">CTAYLR_001888</name>
</gene>
<protein>
    <recommendedName>
        <fullName evidence="2 5">peptidylprolyl isomerase</fullName>
        <ecNumber evidence="2 5">5.2.1.8</ecNumber>
    </recommendedName>
</protein>
<dbReference type="Proteomes" id="UP001230188">
    <property type="component" value="Unassembled WGS sequence"/>
</dbReference>
<dbReference type="Gene3D" id="1.10.720.30">
    <property type="entry name" value="SAP domain"/>
    <property type="match status" value="1"/>
</dbReference>
<keyword evidence="11" id="KW-1185">Reference proteome</keyword>
<dbReference type="SUPFAM" id="SSF68906">
    <property type="entry name" value="SAP domain"/>
    <property type="match status" value="1"/>
</dbReference>
<dbReference type="GO" id="GO:0003755">
    <property type="term" value="F:peptidyl-prolyl cis-trans isomerase activity"/>
    <property type="evidence" value="ECO:0007669"/>
    <property type="project" value="UniProtKB-KW"/>
</dbReference>
<evidence type="ECO:0000256" key="5">
    <source>
        <dbReference type="PROSITE-ProRule" id="PRU00277"/>
    </source>
</evidence>
<dbReference type="Gene3D" id="3.10.50.40">
    <property type="match status" value="1"/>
</dbReference>
<organism evidence="10 11">
    <name type="scientific">Chrysophaeum taylorii</name>
    <dbReference type="NCBI Taxonomy" id="2483200"/>
    <lineage>
        <taxon>Eukaryota</taxon>
        <taxon>Sar</taxon>
        <taxon>Stramenopiles</taxon>
        <taxon>Ochrophyta</taxon>
        <taxon>Pelagophyceae</taxon>
        <taxon>Pelagomonadales</taxon>
        <taxon>Pelagomonadaceae</taxon>
        <taxon>Chrysophaeum</taxon>
    </lineage>
</organism>
<feature type="signal peptide" evidence="7">
    <location>
        <begin position="1"/>
        <end position="16"/>
    </location>
</feature>
<evidence type="ECO:0000256" key="4">
    <source>
        <dbReference type="ARBA" id="ARBA00023235"/>
    </source>
</evidence>
<dbReference type="SMART" id="SM00513">
    <property type="entry name" value="SAP"/>
    <property type="match status" value="1"/>
</dbReference>
<feature type="domain" description="PPIase FKBP-type" evidence="8">
    <location>
        <begin position="72"/>
        <end position="168"/>
    </location>
</feature>
<comment type="catalytic activity">
    <reaction evidence="1 5">
        <text>[protein]-peptidylproline (omega=180) = [protein]-peptidylproline (omega=0)</text>
        <dbReference type="Rhea" id="RHEA:16237"/>
        <dbReference type="Rhea" id="RHEA-COMP:10747"/>
        <dbReference type="Rhea" id="RHEA-COMP:10748"/>
        <dbReference type="ChEBI" id="CHEBI:83833"/>
        <dbReference type="ChEBI" id="CHEBI:83834"/>
        <dbReference type="EC" id="5.2.1.8"/>
    </reaction>
</comment>
<dbReference type="PROSITE" id="PS50800">
    <property type="entry name" value="SAP"/>
    <property type="match status" value="1"/>
</dbReference>
<dbReference type="PANTHER" id="PTHR43811">
    <property type="entry name" value="FKBP-TYPE PEPTIDYL-PROLYL CIS-TRANS ISOMERASE FKPA"/>
    <property type="match status" value="1"/>
</dbReference>